<gene>
    <name evidence="2" type="ORF">E2562_030644</name>
</gene>
<dbReference type="EMBL" id="SPHZ02000007">
    <property type="protein sequence ID" value="KAF0909030.1"/>
    <property type="molecule type" value="Genomic_DNA"/>
</dbReference>
<proteinExistence type="predicted"/>
<dbReference type="AlphaFoldDB" id="A0A6G1D9G7"/>
<evidence type="ECO:0000313" key="2">
    <source>
        <dbReference type="EMBL" id="KAF0909030.1"/>
    </source>
</evidence>
<evidence type="ECO:0000256" key="1">
    <source>
        <dbReference type="SAM" id="MobiDB-lite"/>
    </source>
</evidence>
<dbReference type="Proteomes" id="UP000479710">
    <property type="component" value="Unassembled WGS sequence"/>
</dbReference>
<sequence length="107" mass="10902">MTTTTATSGDGAGSRGEAERRRRHEDELAVAARCRAAAALATAGQREAVGEAATGAERLDGVDGGWRSPATATATGQRRSAGAVVALYRSGGGRFGTDEDRPLLRSG</sequence>
<organism evidence="2 3">
    <name type="scientific">Oryza meyeriana var. granulata</name>
    <dbReference type="NCBI Taxonomy" id="110450"/>
    <lineage>
        <taxon>Eukaryota</taxon>
        <taxon>Viridiplantae</taxon>
        <taxon>Streptophyta</taxon>
        <taxon>Embryophyta</taxon>
        <taxon>Tracheophyta</taxon>
        <taxon>Spermatophyta</taxon>
        <taxon>Magnoliopsida</taxon>
        <taxon>Liliopsida</taxon>
        <taxon>Poales</taxon>
        <taxon>Poaceae</taxon>
        <taxon>BOP clade</taxon>
        <taxon>Oryzoideae</taxon>
        <taxon>Oryzeae</taxon>
        <taxon>Oryzinae</taxon>
        <taxon>Oryza</taxon>
        <taxon>Oryza meyeriana</taxon>
    </lineage>
</organism>
<name>A0A6G1D9G7_9ORYZ</name>
<feature type="compositionally biased region" description="Basic and acidic residues" evidence="1">
    <location>
        <begin position="16"/>
        <end position="26"/>
    </location>
</feature>
<protein>
    <submittedName>
        <fullName evidence="2">Uncharacterized protein</fullName>
    </submittedName>
</protein>
<comment type="caution">
    <text evidence="2">The sequence shown here is derived from an EMBL/GenBank/DDBJ whole genome shotgun (WGS) entry which is preliminary data.</text>
</comment>
<accession>A0A6G1D9G7</accession>
<reference evidence="2 3" key="1">
    <citation type="submission" date="2019-11" db="EMBL/GenBank/DDBJ databases">
        <title>Whole genome sequence of Oryza granulata.</title>
        <authorList>
            <person name="Li W."/>
        </authorList>
    </citation>
    <scope>NUCLEOTIDE SEQUENCE [LARGE SCALE GENOMIC DNA]</scope>
    <source>
        <strain evidence="3">cv. Menghai</strain>
        <tissue evidence="2">Leaf</tissue>
    </source>
</reference>
<keyword evidence="3" id="KW-1185">Reference proteome</keyword>
<evidence type="ECO:0000313" key="3">
    <source>
        <dbReference type="Proteomes" id="UP000479710"/>
    </source>
</evidence>
<feature type="region of interest" description="Disordered" evidence="1">
    <location>
        <begin position="1"/>
        <end position="26"/>
    </location>
</feature>